<keyword evidence="3" id="KW-0328">Glycosyltransferase</keyword>
<dbReference type="InterPro" id="IPR050297">
    <property type="entry name" value="LipidA_mod_glycosyltrf_83"/>
</dbReference>
<name>A0A9D2GT57_9BACT</name>
<keyword evidence="2" id="KW-1003">Cell membrane</keyword>
<dbReference type="GO" id="GO:0009103">
    <property type="term" value="P:lipopolysaccharide biosynthetic process"/>
    <property type="evidence" value="ECO:0007669"/>
    <property type="project" value="UniProtKB-ARBA"/>
</dbReference>
<dbReference type="InterPro" id="IPR038731">
    <property type="entry name" value="RgtA/B/C-like"/>
</dbReference>
<organism evidence="10 11">
    <name type="scientific">Candidatus Mucispirillum faecigallinarum</name>
    <dbReference type="NCBI Taxonomy" id="2838699"/>
    <lineage>
        <taxon>Bacteria</taxon>
        <taxon>Pseudomonadati</taxon>
        <taxon>Deferribacterota</taxon>
        <taxon>Deferribacteres</taxon>
        <taxon>Deferribacterales</taxon>
        <taxon>Mucispirillaceae</taxon>
        <taxon>Mucispirillum</taxon>
    </lineage>
</organism>
<protein>
    <submittedName>
        <fullName evidence="10">Glycosyltransferase family 39 protein</fullName>
    </submittedName>
</protein>
<feature type="transmembrane region" description="Helical" evidence="8">
    <location>
        <begin position="73"/>
        <end position="95"/>
    </location>
</feature>
<evidence type="ECO:0000256" key="2">
    <source>
        <dbReference type="ARBA" id="ARBA00022475"/>
    </source>
</evidence>
<reference evidence="10" key="1">
    <citation type="journal article" date="2021" name="PeerJ">
        <title>Extensive microbial diversity within the chicken gut microbiome revealed by metagenomics and culture.</title>
        <authorList>
            <person name="Gilroy R."/>
            <person name="Ravi A."/>
            <person name="Getino M."/>
            <person name="Pursley I."/>
            <person name="Horton D.L."/>
            <person name="Alikhan N.F."/>
            <person name="Baker D."/>
            <person name="Gharbi K."/>
            <person name="Hall N."/>
            <person name="Watson M."/>
            <person name="Adriaenssens E.M."/>
            <person name="Foster-Nyarko E."/>
            <person name="Jarju S."/>
            <person name="Secka A."/>
            <person name="Antonio M."/>
            <person name="Oren A."/>
            <person name="Chaudhuri R.R."/>
            <person name="La Ragione R."/>
            <person name="Hildebrand F."/>
            <person name="Pallen M.J."/>
        </authorList>
    </citation>
    <scope>NUCLEOTIDE SEQUENCE</scope>
    <source>
        <strain evidence="10">ChiW4-1371</strain>
    </source>
</reference>
<feature type="domain" description="Glycosyltransferase RgtA/B/C/D-like" evidence="9">
    <location>
        <begin position="53"/>
        <end position="214"/>
    </location>
</feature>
<dbReference type="AlphaFoldDB" id="A0A9D2GT57"/>
<feature type="transmembrane region" description="Helical" evidence="8">
    <location>
        <begin position="107"/>
        <end position="127"/>
    </location>
</feature>
<feature type="transmembrane region" description="Helical" evidence="8">
    <location>
        <begin position="277"/>
        <end position="296"/>
    </location>
</feature>
<dbReference type="PANTHER" id="PTHR33908:SF11">
    <property type="entry name" value="MEMBRANE PROTEIN"/>
    <property type="match status" value="1"/>
</dbReference>
<comment type="subcellular location">
    <subcellularLocation>
        <location evidence="1">Cell membrane</location>
        <topology evidence="1">Multi-pass membrane protein</topology>
    </subcellularLocation>
</comment>
<dbReference type="Pfam" id="PF13231">
    <property type="entry name" value="PMT_2"/>
    <property type="match status" value="1"/>
</dbReference>
<evidence type="ECO:0000256" key="6">
    <source>
        <dbReference type="ARBA" id="ARBA00022989"/>
    </source>
</evidence>
<feature type="transmembrane region" description="Helical" evidence="8">
    <location>
        <begin position="155"/>
        <end position="185"/>
    </location>
</feature>
<evidence type="ECO:0000256" key="8">
    <source>
        <dbReference type="SAM" id="Phobius"/>
    </source>
</evidence>
<keyword evidence="4" id="KW-0808">Transferase</keyword>
<keyword evidence="7 8" id="KW-0472">Membrane</keyword>
<feature type="transmembrane region" description="Helical" evidence="8">
    <location>
        <begin position="302"/>
        <end position="321"/>
    </location>
</feature>
<feature type="transmembrane region" description="Helical" evidence="8">
    <location>
        <begin position="12"/>
        <end position="35"/>
    </location>
</feature>
<dbReference type="Proteomes" id="UP000824176">
    <property type="component" value="Unassembled WGS sequence"/>
</dbReference>
<evidence type="ECO:0000256" key="5">
    <source>
        <dbReference type="ARBA" id="ARBA00022692"/>
    </source>
</evidence>
<evidence type="ECO:0000313" key="11">
    <source>
        <dbReference type="Proteomes" id="UP000824176"/>
    </source>
</evidence>
<gene>
    <name evidence="10" type="ORF">H9804_01240</name>
</gene>
<evidence type="ECO:0000256" key="1">
    <source>
        <dbReference type="ARBA" id="ARBA00004651"/>
    </source>
</evidence>
<comment type="caution">
    <text evidence="10">The sequence shown here is derived from an EMBL/GenBank/DDBJ whole genome shotgun (WGS) entry which is preliminary data.</text>
</comment>
<feature type="transmembrane region" description="Helical" evidence="8">
    <location>
        <begin position="333"/>
        <end position="353"/>
    </location>
</feature>
<sequence>MDSLGIKLSKVTILGILIIFSILQALYNALLPIYLDEAYYWVWALRPEFSYYDHPGMVAWIIYPFTLIANNEFTIRLSTVICMSVTVWYLVKVSLEAFQQQQDRDTAWYVFFIFIANPAVHMGYVFITPDSPLMMFWAAGLYYTFMAFKYGKTRYFIISGFLVGAMMLSKYAGVLFPAAVFIYILVCRRDVLKDYRLWLSLIIAVLCLFPIVYWNYQNDWISIKFQYNHGTSKGFTFAGWDFILFILGSLFVIPTPVFGYVFLKYLSLKDYLRNKEVLYFVFLALVPMLFFFYKGFFKKMELNWIIPAFISSIVLIGYAVAKYKMKKAFKYGMILSIFLVIVLKLAPVLPFPAQLNIAERLIGYKEAVLEFEKYILDDDLIFSDHLTTASMLTFYLPDHPMTHINVPSRFSQYTLWDAKDGIFNFDKRGIYFGKYDAYEFLKQKYRYVIPIDVIKVTPYNAFEKKFYVYRCIPKG</sequence>
<evidence type="ECO:0000313" key="10">
    <source>
        <dbReference type="EMBL" id="HIZ88545.1"/>
    </source>
</evidence>
<keyword evidence="6 8" id="KW-1133">Transmembrane helix</keyword>
<evidence type="ECO:0000256" key="4">
    <source>
        <dbReference type="ARBA" id="ARBA00022679"/>
    </source>
</evidence>
<dbReference type="EMBL" id="DXAQ01000018">
    <property type="protein sequence ID" value="HIZ88545.1"/>
    <property type="molecule type" value="Genomic_DNA"/>
</dbReference>
<accession>A0A9D2GT57</accession>
<evidence type="ECO:0000256" key="3">
    <source>
        <dbReference type="ARBA" id="ARBA00022676"/>
    </source>
</evidence>
<evidence type="ECO:0000259" key="9">
    <source>
        <dbReference type="Pfam" id="PF13231"/>
    </source>
</evidence>
<feature type="transmembrane region" description="Helical" evidence="8">
    <location>
        <begin position="242"/>
        <end position="265"/>
    </location>
</feature>
<dbReference type="GO" id="GO:0005886">
    <property type="term" value="C:plasma membrane"/>
    <property type="evidence" value="ECO:0007669"/>
    <property type="project" value="UniProtKB-SubCell"/>
</dbReference>
<dbReference type="PANTHER" id="PTHR33908">
    <property type="entry name" value="MANNOSYLTRANSFERASE YKCB-RELATED"/>
    <property type="match status" value="1"/>
</dbReference>
<feature type="transmembrane region" description="Helical" evidence="8">
    <location>
        <begin position="197"/>
        <end position="216"/>
    </location>
</feature>
<reference evidence="10" key="2">
    <citation type="submission" date="2021-04" db="EMBL/GenBank/DDBJ databases">
        <authorList>
            <person name="Gilroy R."/>
        </authorList>
    </citation>
    <scope>NUCLEOTIDE SEQUENCE</scope>
    <source>
        <strain evidence="10">ChiW4-1371</strain>
    </source>
</reference>
<keyword evidence="5 8" id="KW-0812">Transmembrane</keyword>
<dbReference type="GO" id="GO:0016763">
    <property type="term" value="F:pentosyltransferase activity"/>
    <property type="evidence" value="ECO:0007669"/>
    <property type="project" value="TreeGrafter"/>
</dbReference>
<evidence type="ECO:0000256" key="7">
    <source>
        <dbReference type="ARBA" id="ARBA00023136"/>
    </source>
</evidence>
<proteinExistence type="predicted"/>